<keyword evidence="3" id="KW-1185">Reference proteome</keyword>
<accession>A0ABR1UVY6</accession>
<gene>
    <name evidence="2" type="ORF">PG994_008364</name>
</gene>
<dbReference type="RefSeq" id="XP_066715260.1">
    <property type="nucleotide sequence ID" value="XM_066859773.1"/>
</dbReference>
<feature type="region of interest" description="Disordered" evidence="1">
    <location>
        <begin position="111"/>
        <end position="140"/>
    </location>
</feature>
<proteinExistence type="predicted"/>
<evidence type="ECO:0000256" key="1">
    <source>
        <dbReference type="SAM" id="MobiDB-lite"/>
    </source>
</evidence>
<dbReference type="EMBL" id="JAQQWL010000008">
    <property type="protein sequence ID" value="KAK8061998.1"/>
    <property type="molecule type" value="Genomic_DNA"/>
</dbReference>
<reference evidence="2 3" key="1">
    <citation type="submission" date="2023-01" db="EMBL/GenBank/DDBJ databases">
        <title>Analysis of 21 Apiospora genomes using comparative genomics revels a genus with tremendous synthesis potential of carbohydrate active enzymes and secondary metabolites.</title>
        <authorList>
            <person name="Sorensen T."/>
        </authorList>
    </citation>
    <scope>NUCLEOTIDE SEQUENCE [LARGE SCALE GENOMIC DNA]</scope>
    <source>
        <strain evidence="2 3">CBS 135458</strain>
    </source>
</reference>
<organism evidence="2 3">
    <name type="scientific">Apiospora phragmitis</name>
    <dbReference type="NCBI Taxonomy" id="2905665"/>
    <lineage>
        <taxon>Eukaryota</taxon>
        <taxon>Fungi</taxon>
        <taxon>Dikarya</taxon>
        <taxon>Ascomycota</taxon>
        <taxon>Pezizomycotina</taxon>
        <taxon>Sordariomycetes</taxon>
        <taxon>Xylariomycetidae</taxon>
        <taxon>Amphisphaeriales</taxon>
        <taxon>Apiosporaceae</taxon>
        <taxon>Apiospora</taxon>
    </lineage>
</organism>
<feature type="compositionally biased region" description="Basic and acidic residues" evidence="1">
    <location>
        <begin position="125"/>
        <end position="138"/>
    </location>
</feature>
<dbReference type="GeneID" id="92092836"/>
<evidence type="ECO:0000313" key="2">
    <source>
        <dbReference type="EMBL" id="KAK8061998.1"/>
    </source>
</evidence>
<dbReference type="Proteomes" id="UP001480595">
    <property type="component" value="Unassembled WGS sequence"/>
</dbReference>
<sequence length="151" mass="16507">MAGPSRWRWFEATGCLAAPGAERELPSGGGSGTTTSNSSHAETAYSVYTNMMNTIEISQPEVFDPERSLWTRDGMPYAISDQFVVASSWTKIFLGAQNDLGHDEEYKRTGGAHPHGGHGTSCMGRGKEGHDKEGRQRQYAEGLIRYGARVH</sequence>
<feature type="region of interest" description="Disordered" evidence="1">
    <location>
        <begin position="20"/>
        <end position="39"/>
    </location>
</feature>
<protein>
    <submittedName>
        <fullName evidence="2">Uncharacterized protein</fullName>
    </submittedName>
</protein>
<name>A0ABR1UVY6_9PEZI</name>
<comment type="caution">
    <text evidence="2">The sequence shown here is derived from an EMBL/GenBank/DDBJ whole genome shotgun (WGS) entry which is preliminary data.</text>
</comment>
<evidence type="ECO:0000313" key="3">
    <source>
        <dbReference type="Proteomes" id="UP001480595"/>
    </source>
</evidence>